<name>A0AAW2DQC5_9ROSI</name>
<evidence type="ECO:0000313" key="2">
    <source>
        <dbReference type="Proteomes" id="UP001459277"/>
    </source>
</evidence>
<dbReference type="EMBL" id="JAZDWU010000001">
    <property type="protein sequence ID" value="KAL0012937.1"/>
    <property type="molecule type" value="Genomic_DNA"/>
</dbReference>
<sequence length="194" mass="21155">MPLKFKALEFVKYDAALNIITKPLPLHQEGNVNAIITVEKRVLNFSSLSFPWKAMLRALVQESHLYLKGMGTLGFDWEICSFCDSGDMHALFDCRVLRAQVQSLANHVPPSSVVIEEIMESLVDLESSDLGKWQTSPTIEGFTPLVLALPAIAGPASSSVQEGTTIVPAIRGFDPFLLSRPTSGLSRVSGLKAL</sequence>
<keyword evidence="2" id="KW-1185">Reference proteome</keyword>
<comment type="caution">
    <text evidence="1">The sequence shown here is derived from an EMBL/GenBank/DDBJ whole genome shotgun (WGS) entry which is preliminary data.</text>
</comment>
<protein>
    <submittedName>
        <fullName evidence="1">Uncharacterized protein</fullName>
    </submittedName>
</protein>
<reference evidence="1 2" key="1">
    <citation type="submission" date="2024-01" db="EMBL/GenBank/DDBJ databases">
        <title>A telomere-to-telomere, gap-free genome of sweet tea (Lithocarpus litseifolius).</title>
        <authorList>
            <person name="Zhou J."/>
        </authorList>
    </citation>
    <scope>NUCLEOTIDE SEQUENCE [LARGE SCALE GENOMIC DNA]</scope>
    <source>
        <strain evidence="1">Zhou-2022a</strain>
        <tissue evidence="1">Leaf</tissue>
    </source>
</reference>
<evidence type="ECO:0000313" key="1">
    <source>
        <dbReference type="EMBL" id="KAL0012937.1"/>
    </source>
</evidence>
<accession>A0AAW2DQC5</accession>
<dbReference type="Proteomes" id="UP001459277">
    <property type="component" value="Unassembled WGS sequence"/>
</dbReference>
<organism evidence="1 2">
    <name type="scientific">Lithocarpus litseifolius</name>
    <dbReference type="NCBI Taxonomy" id="425828"/>
    <lineage>
        <taxon>Eukaryota</taxon>
        <taxon>Viridiplantae</taxon>
        <taxon>Streptophyta</taxon>
        <taxon>Embryophyta</taxon>
        <taxon>Tracheophyta</taxon>
        <taxon>Spermatophyta</taxon>
        <taxon>Magnoliopsida</taxon>
        <taxon>eudicotyledons</taxon>
        <taxon>Gunneridae</taxon>
        <taxon>Pentapetalae</taxon>
        <taxon>rosids</taxon>
        <taxon>fabids</taxon>
        <taxon>Fagales</taxon>
        <taxon>Fagaceae</taxon>
        <taxon>Lithocarpus</taxon>
    </lineage>
</organism>
<dbReference type="AlphaFoldDB" id="A0AAW2DQC5"/>
<gene>
    <name evidence="1" type="ORF">SO802_000006</name>
</gene>
<proteinExistence type="predicted"/>